<dbReference type="EMBL" id="CP030139">
    <property type="protein sequence ID" value="AZB71663.2"/>
    <property type="molecule type" value="Genomic_DNA"/>
</dbReference>
<dbReference type="PANTHER" id="PTHR34822">
    <property type="entry name" value="GRPB DOMAIN PROTEIN (AFU_ORTHOLOGUE AFUA_1G01530)"/>
    <property type="match status" value="1"/>
</dbReference>
<dbReference type="Proteomes" id="UP000267249">
    <property type="component" value="Chromosome"/>
</dbReference>
<dbReference type="InterPro" id="IPR007344">
    <property type="entry name" value="GrpB/CoaE"/>
</dbReference>
<dbReference type="PANTHER" id="PTHR34822:SF1">
    <property type="entry name" value="GRPB FAMILY PROTEIN"/>
    <property type="match status" value="1"/>
</dbReference>
<dbReference type="AlphaFoldDB" id="A0AAN1QM82"/>
<dbReference type="Gene3D" id="3.30.460.10">
    <property type="entry name" value="Beta Polymerase, domain 2"/>
    <property type="match status" value="1"/>
</dbReference>
<dbReference type="InterPro" id="IPR043519">
    <property type="entry name" value="NT_sf"/>
</dbReference>
<dbReference type="Pfam" id="PF04229">
    <property type="entry name" value="GrpB"/>
    <property type="match status" value="1"/>
</dbReference>
<organism evidence="1 2">
    <name type="scientific">Synechococcus elongatus PCC 11801</name>
    <dbReference type="NCBI Taxonomy" id="2219813"/>
    <lineage>
        <taxon>Bacteria</taxon>
        <taxon>Bacillati</taxon>
        <taxon>Cyanobacteriota</taxon>
        <taxon>Cyanophyceae</taxon>
        <taxon>Synechococcales</taxon>
        <taxon>Synechococcaceae</taxon>
        <taxon>Synechococcus</taxon>
    </lineage>
</organism>
<dbReference type="RefSeq" id="WP_208675150.1">
    <property type="nucleotide sequence ID" value="NZ_CP030139.2"/>
</dbReference>
<evidence type="ECO:0000313" key="1">
    <source>
        <dbReference type="EMBL" id="AZB71663.2"/>
    </source>
</evidence>
<protein>
    <submittedName>
        <fullName evidence="1">GrpB family protein</fullName>
    </submittedName>
</protein>
<gene>
    <name evidence="1" type="ORF">DOP62_02060</name>
</gene>
<dbReference type="SUPFAM" id="SSF81301">
    <property type="entry name" value="Nucleotidyltransferase"/>
    <property type="match status" value="1"/>
</dbReference>
<accession>A0AAN1QM82</accession>
<reference evidence="1 2" key="1">
    <citation type="journal article" date="2018" name="Sci. Rep.">
        <title>Genome Features and Biochemical Characteristics of a Robust, Fast Growing and Naturally Transformable Cyanobacterium Synechococcus elongatus PCC 11801 Isolated from India.</title>
        <authorList>
            <person name="Jaiswal D."/>
            <person name="Sengupta A."/>
            <person name="Sohoni S."/>
            <person name="Sengupta S."/>
            <person name="Phadnavis A.G."/>
            <person name="Pakrasi H.B."/>
            <person name="Wangikar P.P."/>
        </authorList>
    </citation>
    <scope>NUCLEOTIDE SEQUENCE [LARGE SCALE GENOMIC DNA]</scope>
    <source>
        <strain evidence="1 2">PCC 11801</strain>
    </source>
</reference>
<evidence type="ECO:0000313" key="2">
    <source>
        <dbReference type="Proteomes" id="UP000267249"/>
    </source>
</evidence>
<proteinExistence type="predicted"/>
<sequence>MKITLEPYTPAWKEQFQQQRSRINQAIAPLNPVIEHIGSTAIGNLVAKPIIDILVGLRDSHSLDATIAPMLAAGYAYVEAFNQAMPYRRFYVQLKALSDAELPTILKPDQPLAFGQDYLSTVNIHVITYGTYHWVRHVAFRDYLIAHPEMREAYQALKQRISAIDFEDLLDYNSHKEAFILEVQAKAIAWFLEQPENEIFRAAIAQHSSTSASIS</sequence>
<name>A0AAN1QM82_SYNEL</name>